<evidence type="ECO:0000313" key="3">
    <source>
        <dbReference type="EMBL" id="NUW41369.1"/>
    </source>
</evidence>
<feature type="region of interest" description="Disordered" evidence="1">
    <location>
        <begin position="127"/>
        <end position="160"/>
    </location>
</feature>
<protein>
    <recommendedName>
        <fullName evidence="2">Hint domain-containing protein</fullName>
    </recommendedName>
</protein>
<comment type="caution">
    <text evidence="3">The sequence shown here is derived from an EMBL/GenBank/DDBJ whole genome shotgun (WGS) entry which is preliminary data.</text>
</comment>
<dbReference type="InterPro" id="IPR022385">
    <property type="entry name" value="Rhs_assc_core"/>
</dbReference>
<dbReference type="Pfam" id="PF07591">
    <property type="entry name" value="PT-HINT"/>
    <property type="match status" value="1"/>
</dbReference>
<dbReference type="SUPFAM" id="SSF51294">
    <property type="entry name" value="Hedgehog/intein (Hint) domain"/>
    <property type="match status" value="1"/>
</dbReference>
<feature type="compositionally biased region" description="Low complexity" evidence="1">
    <location>
        <begin position="265"/>
        <end position="278"/>
    </location>
</feature>
<gene>
    <name evidence="3" type="ORF">HT134_14645</name>
</gene>
<evidence type="ECO:0000313" key="4">
    <source>
        <dbReference type="Proteomes" id="UP000546126"/>
    </source>
</evidence>
<dbReference type="InterPro" id="IPR003587">
    <property type="entry name" value="Hint_dom_N"/>
</dbReference>
<dbReference type="NCBIfam" id="TIGR03696">
    <property type="entry name" value="Rhs_assc_core"/>
    <property type="match status" value="1"/>
</dbReference>
<dbReference type="SMART" id="SM00306">
    <property type="entry name" value="HintN"/>
    <property type="match status" value="1"/>
</dbReference>
<name>A0A7Y6IN80_9ACTN</name>
<reference evidence="3 4" key="1">
    <citation type="submission" date="2020-06" db="EMBL/GenBank/DDBJ databases">
        <authorList>
            <person name="Chanama M."/>
        </authorList>
    </citation>
    <scope>NUCLEOTIDE SEQUENCE [LARGE SCALE GENOMIC DNA]</scope>
    <source>
        <strain evidence="3 4">TBRC6557</strain>
    </source>
</reference>
<dbReference type="Gene3D" id="2.180.10.10">
    <property type="entry name" value="RHS repeat-associated core"/>
    <property type="match status" value="1"/>
</dbReference>
<dbReference type="PANTHER" id="PTHR32305:SF15">
    <property type="entry name" value="PROTEIN RHSA-RELATED"/>
    <property type="match status" value="1"/>
</dbReference>
<feature type="region of interest" description="Disordered" evidence="1">
    <location>
        <begin position="218"/>
        <end position="327"/>
    </location>
</feature>
<dbReference type="EMBL" id="JABWGO010000002">
    <property type="protein sequence ID" value="NUW41369.1"/>
    <property type="molecule type" value="Genomic_DNA"/>
</dbReference>
<keyword evidence="4" id="KW-1185">Reference proteome</keyword>
<proteinExistence type="predicted"/>
<dbReference type="Gene3D" id="2.170.16.10">
    <property type="entry name" value="Hedgehog/Intein (Hint) domain"/>
    <property type="match status" value="1"/>
</dbReference>
<dbReference type="InterPro" id="IPR050708">
    <property type="entry name" value="T6SS_VgrG/RHS"/>
</dbReference>
<dbReference type="InterPro" id="IPR036844">
    <property type="entry name" value="Hint_dom_sf"/>
</dbReference>
<organism evidence="3 4">
    <name type="scientific">Nonomuraea rhodomycinica</name>
    <dbReference type="NCBI Taxonomy" id="1712872"/>
    <lineage>
        <taxon>Bacteria</taxon>
        <taxon>Bacillati</taxon>
        <taxon>Actinomycetota</taxon>
        <taxon>Actinomycetes</taxon>
        <taxon>Streptosporangiales</taxon>
        <taxon>Streptosporangiaceae</taxon>
        <taxon>Nonomuraea</taxon>
    </lineage>
</organism>
<dbReference type="PANTHER" id="PTHR32305">
    <property type="match status" value="1"/>
</dbReference>
<dbReference type="RefSeq" id="WP_175600876.1">
    <property type="nucleotide sequence ID" value="NZ_JABWGO010000002.1"/>
</dbReference>
<evidence type="ECO:0000259" key="2">
    <source>
        <dbReference type="SMART" id="SM00306"/>
    </source>
</evidence>
<accession>A0A7Y6IN80</accession>
<dbReference type="AlphaFoldDB" id="A0A7Y6IN80"/>
<sequence>MAITDQAGAVQSKYGWDPFGGLVSVKEGANAALGAFTDIHDDLVGTFSGTALSGSTAYNPYGEVLAQTGTKSTLGYQGEYTDPDTGKVNMHARWYQPGTGSFASRDTWTLPAEPSIKANRYTYVSGRPLSNVDPTGHKDDMGGGGGGGRGTATASSSSSIGGLGNAAPAMAGAAAAAAARAAVNRAVAAVKAAYISARLAREAATAARVAAAAAAAAAKASSQGKGAVKPGGKTSTTSSSYGDDRREPMQPVKPKTKVRGKPQDQRPTTTTSTPHQQPRGCSVVGSCGQPKCSSPACRKISTTQNPDDKKRRKPTKQSTIHGPCKSPCTPPPCPESRCGTPDNCTPGQPCAHPDQIFISGDAVAELYGIDPNAYEDPIINCDASRYGTGTCEDGVAAVDPEDTEIELGDPPQPPIFSCGTGNSFVEGTKVLMADGSAKPIENVKIGDMVLATDPSTGSRKPQSVTALIAGQGMKRLVEITIDTDGKKGDRTGEIVATGNHPFWIPALKVWIPAGQLQPGMWLQTAAGTYVQITAIASRTAVRRVHNLTIDAAHTYHVVAGDQAILVHNDNPADGDAWPGIVWRALAPGEDPALGLTARDPSAVVDPLSHVAGKRRSPWISTSKLPSVAFDKYNQGHGVVAIDLSKIPGAIADVSSGFPGKGRVDAYAKKDQEVLIHGYVPSDAIVGCWD</sequence>
<dbReference type="CDD" id="cd00081">
    <property type="entry name" value="Hint"/>
    <property type="match status" value="1"/>
</dbReference>
<feature type="domain" description="Hint" evidence="2">
    <location>
        <begin position="421"/>
        <end position="526"/>
    </location>
</feature>
<dbReference type="Proteomes" id="UP000546126">
    <property type="component" value="Unassembled WGS sequence"/>
</dbReference>
<evidence type="ECO:0000256" key="1">
    <source>
        <dbReference type="SAM" id="MobiDB-lite"/>
    </source>
</evidence>
<feature type="compositionally biased region" description="Low complexity" evidence="1">
    <location>
        <begin position="151"/>
        <end position="160"/>
    </location>
</feature>